<feature type="compositionally biased region" description="Polar residues" evidence="13">
    <location>
        <begin position="293"/>
        <end position="313"/>
    </location>
</feature>
<evidence type="ECO:0000256" key="6">
    <source>
        <dbReference type="ARBA" id="ARBA00022927"/>
    </source>
</evidence>
<gene>
    <name evidence="16" type="ORF">PLOB_00011740</name>
</gene>
<organism evidence="16 17">
    <name type="scientific">Porites lobata</name>
    <dbReference type="NCBI Taxonomy" id="104759"/>
    <lineage>
        <taxon>Eukaryota</taxon>
        <taxon>Metazoa</taxon>
        <taxon>Cnidaria</taxon>
        <taxon>Anthozoa</taxon>
        <taxon>Hexacorallia</taxon>
        <taxon>Scleractinia</taxon>
        <taxon>Fungiina</taxon>
        <taxon>Poritidae</taxon>
        <taxon>Porites</taxon>
    </lineage>
</organism>
<dbReference type="Proteomes" id="UP001159405">
    <property type="component" value="Unassembled WGS sequence"/>
</dbReference>
<dbReference type="InterPro" id="IPR012677">
    <property type="entry name" value="Nucleotide-bd_a/b_plait_sf"/>
</dbReference>
<evidence type="ECO:0000256" key="8">
    <source>
        <dbReference type="ARBA" id="ARBA00023132"/>
    </source>
</evidence>
<dbReference type="Pfam" id="PF10607">
    <property type="entry name" value="CTLH"/>
    <property type="match status" value="1"/>
</dbReference>
<keyword evidence="5 12" id="KW-0509">mRNA transport</keyword>
<dbReference type="Pfam" id="PF08513">
    <property type="entry name" value="LisH"/>
    <property type="match status" value="1"/>
</dbReference>
<evidence type="ECO:0000256" key="12">
    <source>
        <dbReference type="PROSITE-ProRule" id="PRU00804"/>
    </source>
</evidence>
<proteinExistence type="inferred from homology"/>
<evidence type="ECO:0000256" key="10">
    <source>
        <dbReference type="ARBA" id="ARBA00029997"/>
    </source>
</evidence>
<keyword evidence="6" id="KW-0653">Protein transport</keyword>
<evidence type="ECO:0000256" key="7">
    <source>
        <dbReference type="ARBA" id="ARBA00023010"/>
    </source>
</evidence>
<dbReference type="PROSITE" id="PS50896">
    <property type="entry name" value="LISH"/>
    <property type="match status" value="1"/>
</dbReference>
<dbReference type="PROSITE" id="PS51472">
    <property type="entry name" value="RRM_NUP35"/>
    <property type="match status" value="1"/>
</dbReference>
<evidence type="ECO:0000256" key="9">
    <source>
        <dbReference type="ARBA" id="ARBA00023242"/>
    </source>
</evidence>
<dbReference type="CDD" id="cd12722">
    <property type="entry name" value="RRM_Nup53"/>
    <property type="match status" value="1"/>
</dbReference>
<evidence type="ECO:0000259" key="15">
    <source>
        <dbReference type="PROSITE" id="PS51472"/>
    </source>
</evidence>
<dbReference type="InterPro" id="IPR006595">
    <property type="entry name" value="CTLH_C"/>
</dbReference>
<evidence type="ECO:0000256" key="5">
    <source>
        <dbReference type="ARBA" id="ARBA00022816"/>
    </source>
</evidence>
<comment type="caution">
    <text evidence="16">The sequence shown here is derived from an EMBL/GenBank/DDBJ whole genome shotgun (WGS) entry which is preliminary data.</text>
</comment>
<dbReference type="InterPro" id="IPR007846">
    <property type="entry name" value="RRM_NUP35_dom"/>
</dbReference>
<dbReference type="Pfam" id="PF05172">
    <property type="entry name" value="RRM_Nup35"/>
    <property type="match status" value="1"/>
</dbReference>
<keyword evidence="7" id="KW-0811">Translocation</keyword>
<dbReference type="InterPro" id="IPR035979">
    <property type="entry name" value="RBD_domain_sf"/>
</dbReference>
<dbReference type="SMART" id="SM00667">
    <property type="entry name" value="LisH"/>
    <property type="match status" value="1"/>
</dbReference>
<comment type="subcellular location">
    <subcellularLocation>
        <location evidence="1">Nucleus</location>
        <location evidence="1">Nuclear pore complex</location>
    </subcellularLocation>
</comment>
<reference evidence="16 17" key="1">
    <citation type="submission" date="2022-05" db="EMBL/GenBank/DDBJ databases">
        <authorList>
            <consortium name="Genoscope - CEA"/>
            <person name="William W."/>
        </authorList>
    </citation>
    <scope>NUCLEOTIDE SEQUENCE [LARGE SCALE GENOMIC DNA]</scope>
</reference>
<feature type="region of interest" description="Disordered" evidence="13">
    <location>
        <begin position="272"/>
        <end position="341"/>
    </location>
</feature>
<dbReference type="InterPro" id="IPR013144">
    <property type="entry name" value="CRA_dom"/>
</dbReference>
<evidence type="ECO:0000256" key="4">
    <source>
        <dbReference type="ARBA" id="ARBA00022448"/>
    </source>
</evidence>
<evidence type="ECO:0000313" key="17">
    <source>
        <dbReference type="Proteomes" id="UP001159405"/>
    </source>
</evidence>
<dbReference type="InterPro" id="IPR024964">
    <property type="entry name" value="CTLH/CRA"/>
</dbReference>
<evidence type="ECO:0000256" key="11">
    <source>
        <dbReference type="ARBA" id="ARBA00030250"/>
    </source>
</evidence>
<sequence>MNQGERGEETNREEWMSKLTDMRFQRADMNRLIMDYLVTEGFKEAAEKFKMESGTQPCVPLDNLDERIKIRAAVQRGDIEEAIALTNKLNPEILDCKPHLYFHLQQQRLIELIREKDIESAVDFAQNQLAEQGNESPEFLEELERTMALLAFDNPEDSPFGELLCPSQRQKVASELNAAILEAEHRETSPKLSNLLKLLLWAQTELDTKKAKFPKMVDVASGTFLVLVVFRFYFRDPKYLLFLIPVHESHTMASPSSPGYLPQYLLGGNSPAASPIPRGRPVGSSLGSYKGSPGQTGSLSSPRNYSHQFSSPLRPQGFVTKTDRTPARSSIGCPPKDSMSAPPVEGLYDARGSEFGNSPFSKEQPMDVTMASVVNTTIRKSAGYTTPGSNITMSGVDSQPFSPQRGSSFPSPTQIDPFYTQGMAISSDDVLDECWVTVFGFPPAASSFILQQFSQYGNIIKSVTSKGNWMHLQYQSKLQAKKALSKNGKVYGTDIMVGVVPCIEKSVMEVYGKENILRTPDRTETSMPSSVSNKPAPMRPLTAAYQASRSDHQVVPDGSRTPQKDSNFVSKAMEYMFGW</sequence>
<keyword evidence="8 12" id="KW-0906">Nuclear pore complex</keyword>
<keyword evidence="4 12" id="KW-0813">Transport</keyword>
<dbReference type="EMBL" id="CALNXK010000162">
    <property type="protein sequence ID" value="CAH3171199.1"/>
    <property type="molecule type" value="Genomic_DNA"/>
</dbReference>
<evidence type="ECO:0000256" key="3">
    <source>
        <dbReference type="ARBA" id="ARBA00016439"/>
    </source>
</evidence>
<evidence type="ECO:0000256" key="13">
    <source>
        <dbReference type="SAM" id="MobiDB-lite"/>
    </source>
</evidence>
<dbReference type="PANTHER" id="PTHR21527">
    <property type="entry name" value="NUCLEOPORIN NUP35"/>
    <property type="match status" value="1"/>
</dbReference>
<dbReference type="SMART" id="SM00668">
    <property type="entry name" value="CTLH"/>
    <property type="match status" value="1"/>
</dbReference>
<dbReference type="PANTHER" id="PTHR21527:SF6">
    <property type="entry name" value="NUCLEOPORIN NUP35"/>
    <property type="match status" value="1"/>
</dbReference>
<accession>A0ABN8R142</accession>
<feature type="domain" description="RRM Nup35-type" evidence="15">
    <location>
        <begin position="430"/>
        <end position="509"/>
    </location>
</feature>
<feature type="domain" description="CTLH" evidence="14">
    <location>
        <begin position="63"/>
        <end position="120"/>
    </location>
</feature>
<keyword evidence="9 12" id="KW-0539">Nucleus</keyword>
<dbReference type="SMART" id="SM00757">
    <property type="entry name" value="CRA"/>
    <property type="match status" value="1"/>
</dbReference>
<evidence type="ECO:0000256" key="2">
    <source>
        <dbReference type="ARBA" id="ARBA00009454"/>
    </source>
</evidence>
<evidence type="ECO:0000256" key="1">
    <source>
        <dbReference type="ARBA" id="ARBA00004567"/>
    </source>
</evidence>
<name>A0ABN8R142_9CNID</name>
<evidence type="ECO:0000313" key="16">
    <source>
        <dbReference type="EMBL" id="CAH3171199.1"/>
    </source>
</evidence>
<protein>
    <recommendedName>
        <fullName evidence="3">Nucleoporin NUP35</fullName>
    </recommendedName>
    <alternativeName>
        <fullName evidence="11">35 kDa nucleoporin</fullName>
    </alternativeName>
    <alternativeName>
        <fullName evidence="10">Nucleoporin NUP53</fullName>
    </alternativeName>
</protein>
<dbReference type="PROSITE" id="PS50897">
    <property type="entry name" value="CTLH"/>
    <property type="match status" value="1"/>
</dbReference>
<dbReference type="SUPFAM" id="SSF54928">
    <property type="entry name" value="RNA-binding domain, RBD"/>
    <property type="match status" value="1"/>
</dbReference>
<dbReference type="Gene3D" id="3.30.70.330">
    <property type="match status" value="1"/>
</dbReference>
<comment type="similarity">
    <text evidence="2">Belongs to the Nup35 family.</text>
</comment>
<keyword evidence="17" id="KW-1185">Reference proteome</keyword>
<evidence type="ECO:0000259" key="14">
    <source>
        <dbReference type="PROSITE" id="PS50897"/>
    </source>
</evidence>
<dbReference type="InterPro" id="IPR006594">
    <property type="entry name" value="LisH"/>
</dbReference>